<evidence type="ECO:0000313" key="3">
    <source>
        <dbReference type="EMBL" id="HIZ09633.1"/>
    </source>
</evidence>
<keyword evidence="1" id="KW-1133">Transmembrane helix</keyword>
<organism evidence="3 4">
    <name type="scientific">Candidatus Borkfalkia avicola</name>
    <dbReference type="NCBI Taxonomy" id="2838503"/>
    <lineage>
        <taxon>Bacteria</taxon>
        <taxon>Bacillati</taxon>
        <taxon>Bacillota</taxon>
        <taxon>Clostridia</taxon>
        <taxon>Christensenellales</taxon>
        <taxon>Christensenellaceae</taxon>
        <taxon>Candidatus Borkfalkia</taxon>
    </lineage>
</organism>
<dbReference type="PROSITE" id="PS51831">
    <property type="entry name" value="HD"/>
    <property type="match status" value="1"/>
</dbReference>
<dbReference type="Pfam" id="PF07698">
    <property type="entry name" value="7TM-7TMR_HD"/>
    <property type="match status" value="1"/>
</dbReference>
<dbReference type="InterPro" id="IPR006674">
    <property type="entry name" value="HD_domain"/>
</dbReference>
<dbReference type="Proteomes" id="UP000824025">
    <property type="component" value="Unassembled WGS sequence"/>
</dbReference>
<dbReference type="SMART" id="SM00471">
    <property type="entry name" value="HDc"/>
    <property type="match status" value="1"/>
</dbReference>
<dbReference type="Gene3D" id="1.10.3210.10">
    <property type="entry name" value="Hypothetical protein af1432"/>
    <property type="match status" value="1"/>
</dbReference>
<gene>
    <name evidence="3" type="ORF">H9726_04005</name>
</gene>
<feature type="transmembrane region" description="Helical" evidence="1">
    <location>
        <begin position="61"/>
        <end position="82"/>
    </location>
</feature>
<dbReference type="PANTHER" id="PTHR36442:SF1">
    <property type="entry name" value="CYCLIC-DI-AMP PHOSPHODIESTERASE PGPH"/>
    <property type="match status" value="1"/>
</dbReference>
<feature type="transmembrane region" description="Helical" evidence="1">
    <location>
        <begin position="21"/>
        <end position="41"/>
    </location>
</feature>
<comment type="caution">
    <text evidence="3">The sequence shown here is derived from an EMBL/GenBank/DDBJ whole genome shotgun (WGS) entry which is preliminary data.</text>
</comment>
<dbReference type="SUPFAM" id="SSF109604">
    <property type="entry name" value="HD-domain/PDEase-like"/>
    <property type="match status" value="1"/>
</dbReference>
<dbReference type="InterPro" id="IPR011621">
    <property type="entry name" value="Metal-dep_PHydrolase_7TM_intra"/>
</dbReference>
<dbReference type="Pfam" id="PF01966">
    <property type="entry name" value="HD"/>
    <property type="match status" value="1"/>
</dbReference>
<dbReference type="InterPro" id="IPR003607">
    <property type="entry name" value="HD/PDEase_dom"/>
</dbReference>
<evidence type="ECO:0000259" key="2">
    <source>
        <dbReference type="PROSITE" id="PS51831"/>
    </source>
</evidence>
<protein>
    <submittedName>
        <fullName evidence="3">HDIG domain-containing protein</fullName>
    </submittedName>
</protein>
<accession>A0A9D2D6U0</accession>
<keyword evidence="1" id="KW-0812">Transmembrane</keyword>
<dbReference type="NCBIfam" id="TIGR00277">
    <property type="entry name" value="HDIG"/>
    <property type="match status" value="1"/>
</dbReference>
<reference evidence="3" key="1">
    <citation type="journal article" date="2021" name="PeerJ">
        <title>Extensive microbial diversity within the chicken gut microbiome revealed by metagenomics and culture.</title>
        <authorList>
            <person name="Gilroy R."/>
            <person name="Ravi A."/>
            <person name="Getino M."/>
            <person name="Pursley I."/>
            <person name="Horton D.L."/>
            <person name="Alikhan N.F."/>
            <person name="Baker D."/>
            <person name="Gharbi K."/>
            <person name="Hall N."/>
            <person name="Watson M."/>
            <person name="Adriaenssens E.M."/>
            <person name="Foster-Nyarko E."/>
            <person name="Jarju S."/>
            <person name="Secka A."/>
            <person name="Antonio M."/>
            <person name="Oren A."/>
            <person name="Chaudhuri R.R."/>
            <person name="La Ragione R."/>
            <person name="Hildebrand F."/>
            <person name="Pallen M.J."/>
        </authorList>
    </citation>
    <scope>NUCLEOTIDE SEQUENCE</scope>
    <source>
        <strain evidence="3">CHK192-19661</strain>
    </source>
</reference>
<feature type="transmembrane region" description="Helical" evidence="1">
    <location>
        <begin position="225"/>
        <end position="253"/>
    </location>
</feature>
<evidence type="ECO:0000256" key="1">
    <source>
        <dbReference type="SAM" id="Phobius"/>
    </source>
</evidence>
<reference evidence="3" key="2">
    <citation type="submission" date="2021-04" db="EMBL/GenBank/DDBJ databases">
        <authorList>
            <person name="Gilroy R."/>
        </authorList>
    </citation>
    <scope>NUCLEOTIDE SEQUENCE</scope>
    <source>
        <strain evidence="3">CHK192-19661</strain>
    </source>
</reference>
<dbReference type="PANTHER" id="PTHR36442">
    <property type="entry name" value="CYCLIC-DI-AMP PHOSPHODIESTERASE PGPH"/>
    <property type="match status" value="1"/>
</dbReference>
<dbReference type="InterPro" id="IPR052722">
    <property type="entry name" value="PgpH_phosphodiesterase"/>
</dbReference>
<feature type="domain" description="HD" evidence="2">
    <location>
        <begin position="282"/>
        <end position="424"/>
    </location>
</feature>
<dbReference type="EMBL" id="DXCF01000021">
    <property type="protein sequence ID" value="HIZ09633.1"/>
    <property type="molecule type" value="Genomic_DNA"/>
</dbReference>
<dbReference type="CDD" id="cd00077">
    <property type="entry name" value="HDc"/>
    <property type="match status" value="1"/>
</dbReference>
<sequence>MKYSYSPEAKKFGRNECVQSVFIFLANYIIVLLMVLLFIWLNTLGQEGETFLSYITGNYSSLVYLLASIFILFFSIYFYYIFEDKSVLCNPKSIWLIFFMLDAAILICYFFGLLLNIYSRPIALLALLALMLVGRRDAIFFNVIFALMMFSIDSFTNFASIDALESYGTALASTPLMTFSAGMVGIFVGSKVKTRLRSFLTGFAVSVPILVMIACLEYHRGIGVVYLLLYGLEAGVLSSILFMALLPVFEVLFNCVTDYRLRELTDHDAPLMRELKDRAPGTFNHCIVVAHLAEACAISLGEDTALARAGAYYHDVGKLRQPEYFTENQTGYNPHNELSPELSADIIRAHAKDGYELILSRRLPQILADIAVQHHGTMPIKYFYAKALKMSDGELNIEDFSYGGPKPQTKIAAIIMIADASEAISRTLPVRSPEKVENAVREIIEERMDLGQFDECNVTMKDLTVIKETIVSVLTGVYHSRIQYPKLKLKRTEEEKEEKDG</sequence>
<feature type="transmembrane region" description="Helical" evidence="1">
    <location>
        <begin position="94"/>
        <end position="112"/>
    </location>
</feature>
<dbReference type="InterPro" id="IPR006675">
    <property type="entry name" value="HDIG_dom"/>
</dbReference>
<name>A0A9D2D6U0_9FIRM</name>
<evidence type="ECO:0000313" key="4">
    <source>
        <dbReference type="Proteomes" id="UP000824025"/>
    </source>
</evidence>
<feature type="transmembrane region" description="Helical" evidence="1">
    <location>
        <begin position="167"/>
        <end position="188"/>
    </location>
</feature>
<dbReference type="AlphaFoldDB" id="A0A9D2D6U0"/>
<keyword evidence="1" id="KW-0472">Membrane</keyword>
<feature type="transmembrane region" description="Helical" evidence="1">
    <location>
        <begin position="200"/>
        <end position="219"/>
    </location>
</feature>
<feature type="transmembrane region" description="Helical" evidence="1">
    <location>
        <begin position="139"/>
        <end position="161"/>
    </location>
</feature>
<proteinExistence type="predicted"/>